<proteinExistence type="predicted"/>
<dbReference type="Proteomes" id="UP000315471">
    <property type="component" value="Unassembled WGS sequence"/>
</dbReference>
<keyword evidence="2" id="KW-1185">Reference proteome</keyword>
<dbReference type="EMBL" id="SJPY01000007">
    <property type="protein sequence ID" value="TWU37524.1"/>
    <property type="molecule type" value="Genomic_DNA"/>
</dbReference>
<protein>
    <submittedName>
        <fullName evidence="1">Uncharacterized protein</fullName>
    </submittedName>
</protein>
<reference evidence="1 2" key="1">
    <citation type="submission" date="2019-02" db="EMBL/GenBank/DDBJ databases">
        <title>Deep-cultivation of Planctomycetes and their phenomic and genomic characterization uncovers novel biology.</title>
        <authorList>
            <person name="Wiegand S."/>
            <person name="Jogler M."/>
            <person name="Boedeker C."/>
            <person name="Pinto D."/>
            <person name="Vollmers J."/>
            <person name="Rivas-Marin E."/>
            <person name="Kohn T."/>
            <person name="Peeters S.H."/>
            <person name="Heuer A."/>
            <person name="Rast P."/>
            <person name="Oberbeckmann S."/>
            <person name="Bunk B."/>
            <person name="Jeske O."/>
            <person name="Meyerdierks A."/>
            <person name="Storesund J.E."/>
            <person name="Kallscheuer N."/>
            <person name="Luecker S."/>
            <person name="Lage O.M."/>
            <person name="Pohl T."/>
            <person name="Merkel B.J."/>
            <person name="Hornburger P."/>
            <person name="Mueller R.-W."/>
            <person name="Bruemmer F."/>
            <person name="Labrenz M."/>
            <person name="Spormann A.M."/>
            <person name="Op Den Camp H."/>
            <person name="Overmann J."/>
            <person name="Amann R."/>
            <person name="Jetten M.S.M."/>
            <person name="Mascher T."/>
            <person name="Medema M.H."/>
            <person name="Devos D.P."/>
            <person name="Kaster A.-K."/>
            <person name="Ovreas L."/>
            <person name="Rohde M."/>
            <person name="Galperin M.Y."/>
            <person name="Jogler C."/>
        </authorList>
    </citation>
    <scope>NUCLEOTIDE SEQUENCE [LARGE SCALE GENOMIC DNA]</scope>
    <source>
        <strain evidence="1 2">Q31b</strain>
    </source>
</reference>
<sequence>MNPSTPTYQDLFVLLVSLGFQVKPRVKTPRQQRVFLHTHTDTVLAFGRQPDEVITPADMLSTEVHLQAKGITDQTIDSLLATSKLAVE</sequence>
<dbReference type="RefSeq" id="WP_146601509.1">
    <property type="nucleotide sequence ID" value="NZ_SJPY01000007.1"/>
</dbReference>
<gene>
    <name evidence="1" type="ORF">Q31b_43120</name>
</gene>
<comment type="caution">
    <text evidence="1">The sequence shown here is derived from an EMBL/GenBank/DDBJ whole genome shotgun (WGS) entry which is preliminary data.</text>
</comment>
<evidence type="ECO:0000313" key="2">
    <source>
        <dbReference type="Proteomes" id="UP000315471"/>
    </source>
</evidence>
<name>A0A5C6DMZ0_9BACT</name>
<accession>A0A5C6DMZ0</accession>
<evidence type="ECO:0000313" key="1">
    <source>
        <dbReference type="EMBL" id="TWU37524.1"/>
    </source>
</evidence>
<organism evidence="1 2">
    <name type="scientific">Novipirellula aureliae</name>
    <dbReference type="NCBI Taxonomy" id="2527966"/>
    <lineage>
        <taxon>Bacteria</taxon>
        <taxon>Pseudomonadati</taxon>
        <taxon>Planctomycetota</taxon>
        <taxon>Planctomycetia</taxon>
        <taxon>Pirellulales</taxon>
        <taxon>Pirellulaceae</taxon>
        <taxon>Novipirellula</taxon>
    </lineage>
</organism>
<dbReference type="AlphaFoldDB" id="A0A5C6DMZ0"/>